<comment type="caution">
    <text evidence="3">The sequence shown here is derived from an EMBL/GenBank/DDBJ whole genome shotgun (WGS) entry which is preliminary data.</text>
</comment>
<dbReference type="AlphaFoldDB" id="A0AAJ1BDK1"/>
<keyword evidence="2" id="KW-1133">Transmembrane helix</keyword>
<dbReference type="Proteomes" id="UP001200537">
    <property type="component" value="Unassembled WGS sequence"/>
</dbReference>
<accession>A0AAJ1BDK1</accession>
<dbReference type="RefSeq" id="WP_238128008.1">
    <property type="nucleotide sequence ID" value="NZ_JAKNHJ010000009.1"/>
</dbReference>
<evidence type="ECO:0000313" key="4">
    <source>
        <dbReference type="Proteomes" id="UP001200537"/>
    </source>
</evidence>
<feature type="transmembrane region" description="Helical" evidence="2">
    <location>
        <begin position="95"/>
        <end position="115"/>
    </location>
</feature>
<gene>
    <name evidence="3" type="ORF">L0M99_05405</name>
</gene>
<feature type="compositionally biased region" description="Basic and acidic residues" evidence="1">
    <location>
        <begin position="15"/>
        <end position="46"/>
    </location>
</feature>
<proteinExistence type="predicted"/>
<protein>
    <submittedName>
        <fullName evidence="3">DUF3043 domain-containing protein</fullName>
    </submittedName>
</protein>
<dbReference type="Pfam" id="PF11241">
    <property type="entry name" value="DUF3043"/>
    <property type="match status" value="1"/>
</dbReference>
<sequence>MKLFGRNEDEEIEAPLDKGEGKGRPTPKRKEAEAKNRRPLIVDKKEARKRRREQRDKLYKKQQAALDGKGDERYLPYNDQGPVRRYIRDFVDSRFAIGELFMPIVLAFLILSIAFSRNQQLNAILLFSMWALLLLAIIEAVVTTMIINRALLGVTGGDKRVKKGNGRYILMRLASPRRMRRPRPSGPRGPRPDINEYAGDIRSYMRSRV</sequence>
<keyword evidence="2" id="KW-0812">Transmembrane</keyword>
<organism evidence="3 4">
    <name type="scientific">Varibaculum cambriense</name>
    <dbReference type="NCBI Taxonomy" id="184870"/>
    <lineage>
        <taxon>Bacteria</taxon>
        <taxon>Bacillati</taxon>
        <taxon>Actinomycetota</taxon>
        <taxon>Actinomycetes</taxon>
        <taxon>Actinomycetales</taxon>
        <taxon>Actinomycetaceae</taxon>
        <taxon>Varibaculum</taxon>
    </lineage>
</organism>
<evidence type="ECO:0000256" key="2">
    <source>
        <dbReference type="SAM" id="Phobius"/>
    </source>
</evidence>
<keyword evidence="2" id="KW-0472">Membrane</keyword>
<reference evidence="3" key="1">
    <citation type="submission" date="2022-01" db="EMBL/GenBank/DDBJ databases">
        <title>Collection of gut derived symbiotic bacterial strains cultured from healthy donors.</title>
        <authorList>
            <person name="Lin H."/>
            <person name="Kohout C."/>
            <person name="Waligurski E."/>
            <person name="Pamer E.G."/>
        </authorList>
    </citation>
    <scope>NUCLEOTIDE SEQUENCE</scope>
    <source>
        <strain evidence="3">DFI.7.46</strain>
    </source>
</reference>
<dbReference type="InterPro" id="IPR021403">
    <property type="entry name" value="DUF3043"/>
</dbReference>
<feature type="region of interest" description="Disordered" evidence="1">
    <location>
        <begin position="1"/>
        <end position="65"/>
    </location>
</feature>
<evidence type="ECO:0000256" key="1">
    <source>
        <dbReference type="SAM" id="MobiDB-lite"/>
    </source>
</evidence>
<dbReference type="EMBL" id="JAKNHJ010000009">
    <property type="protein sequence ID" value="MCG4617927.1"/>
    <property type="molecule type" value="Genomic_DNA"/>
</dbReference>
<name>A0AAJ1BDK1_9ACTO</name>
<feature type="transmembrane region" description="Helical" evidence="2">
    <location>
        <begin position="121"/>
        <end position="142"/>
    </location>
</feature>
<evidence type="ECO:0000313" key="3">
    <source>
        <dbReference type="EMBL" id="MCG4617927.1"/>
    </source>
</evidence>